<name>A0A445CCP1_ARAHY</name>
<dbReference type="EMBL" id="SDMP01000007">
    <property type="protein sequence ID" value="RYR48710.1"/>
    <property type="molecule type" value="Genomic_DNA"/>
</dbReference>
<gene>
    <name evidence="1" type="ORF">Ahy_A07g034769</name>
</gene>
<sequence>MLGENSSASSSVPTLSSTAVPCSPLCLRPLHCPPLGLLRFEFRVDSLNGCLSVSQNECLNYGNIQGLNLFDDSAEDILGGSRLGNKFRGLSKNQILRSSSSDKERANNVAKIKVVICFVLHVSLLCFL</sequence>
<comment type="caution">
    <text evidence="1">The sequence shown here is derived from an EMBL/GenBank/DDBJ whole genome shotgun (WGS) entry which is preliminary data.</text>
</comment>
<evidence type="ECO:0000313" key="2">
    <source>
        <dbReference type="Proteomes" id="UP000289738"/>
    </source>
</evidence>
<reference evidence="1 2" key="1">
    <citation type="submission" date="2019-01" db="EMBL/GenBank/DDBJ databases">
        <title>Sequencing of cultivated peanut Arachis hypogaea provides insights into genome evolution and oil improvement.</title>
        <authorList>
            <person name="Chen X."/>
        </authorList>
    </citation>
    <scope>NUCLEOTIDE SEQUENCE [LARGE SCALE GENOMIC DNA]</scope>
    <source>
        <strain evidence="2">cv. Fuhuasheng</strain>
        <tissue evidence="1">Leaves</tissue>
    </source>
</reference>
<evidence type="ECO:0000313" key="1">
    <source>
        <dbReference type="EMBL" id="RYR48710.1"/>
    </source>
</evidence>
<dbReference type="Proteomes" id="UP000289738">
    <property type="component" value="Chromosome A07"/>
</dbReference>
<keyword evidence="2" id="KW-1185">Reference proteome</keyword>
<dbReference type="AlphaFoldDB" id="A0A445CCP1"/>
<proteinExistence type="predicted"/>
<accession>A0A445CCP1</accession>
<protein>
    <submittedName>
        <fullName evidence="1">Uncharacterized protein</fullName>
    </submittedName>
</protein>
<organism evidence="1 2">
    <name type="scientific">Arachis hypogaea</name>
    <name type="common">Peanut</name>
    <dbReference type="NCBI Taxonomy" id="3818"/>
    <lineage>
        <taxon>Eukaryota</taxon>
        <taxon>Viridiplantae</taxon>
        <taxon>Streptophyta</taxon>
        <taxon>Embryophyta</taxon>
        <taxon>Tracheophyta</taxon>
        <taxon>Spermatophyta</taxon>
        <taxon>Magnoliopsida</taxon>
        <taxon>eudicotyledons</taxon>
        <taxon>Gunneridae</taxon>
        <taxon>Pentapetalae</taxon>
        <taxon>rosids</taxon>
        <taxon>fabids</taxon>
        <taxon>Fabales</taxon>
        <taxon>Fabaceae</taxon>
        <taxon>Papilionoideae</taxon>
        <taxon>50 kb inversion clade</taxon>
        <taxon>dalbergioids sensu lato</taxon>
        <taxon>Dalbergieae</taxon>
        <taxon>Pterocarpus clade</taxon>
        <taxon>Arachis</taxon>
    </lineage>
</organism>